<comment type="caution">
    <text evidence="1">The sequence shown here is derived from an EMBL/GenBank/DDBJ whole genome shotgun (WGS) entry which is preliminary data.</text>
</comment>
<protein>
    <submittedName>
        <fullName evidence="1">Uncharacterized protein</fullName>
    </submittedName>
</protein>
<evidence type="ECO:0000313" key="1">
    <source>
        <dbReference type="EMBL" id="GKX66380.1"/>
    </source>
</evidence>
<evidence type="ECO:0000313" key="2">
    <source>
        <dbReference type="Proteomes" id="UP001058074"/>
    </source>
</evidence>
<organism evidence="1 2">
    <name type="scientific">Inconstantimicrobium mannanitabidum</name>
    <dbReference type="NCBI Taxonomy" id="1604901"/>
    <lineage>
        <taxon>Bacteria</taxon>
        <taxon>Bacillati</taxon>
        <taxon>Bacillota</taxon>
        <taxon>Clostridia</taxon>
        <taxon>Eubacteriales</taxon>
        <taxon>Clostridiaceae</taxon>
        <taxon>Inconstantimicrobium</taxon>
    </lineage>
</organism>
<dbReference type="Proteomes" id="UP001058074">
    <property type="component" value="Unassembled WGS sequence"/>
</dbReference>
<proteinExistence type="predicted"/>
<reference evidence="1" key="1">
    <citation type="journal article" date="2025" name="Int. J. Syst. Evol. Microbiol.">
        <title>Inconstantimicrobium mannanitabidum sp. nov., a novel member of the family Clostridiaceae isolated from anoxic soil under the treatment of reductive soil disinfestation.</title>
        <authorList>
            <person name="Ueki A."/>
            <person name="Tonouchi A."/>
            <person name="Honma S."/>
            <person name="Kaku N."/>
            <person name="Ueki K."/>
        </authorList>
    </citation>
    <scope>NUCLEOTIDE SEQUENCE</scope>
    <source>
        <strain evidence="1">TW13</strain>
    </source>
</reference>
<sequence>MSEYEFRLITIDDISEMVDLLIDRQTLESEELALLRNSCLNTTYITDSLEKLFTSSKVIGIGAFDNGKLAGYIIGEIKIDNRRGRHVWIPYEGIAIRSDQSSELIRNLYAKVAILWLEQGCFMHYTIVPLGNQVYYDAFIKLSFFIEQVHGVMNIEEYKPFENVSDAKIRVANRMDSETMGNMYTIIQSYQNSSPCFAPALPEVLTDIKNGYKCAVEDDDAMIFIAEKELRGLGFQAYWPIAPDLMVPDNGVELSVAGTYYSQMGNGVGKKLMNEGYRIMKEKGYNSIVADWRIANLASSTFWPKCGFKPIAYRMARCIDSNLAWANFNNPSVNQL</sequence>
<gene>
    <name evidence="1" type="ORF">rsdtw13_16380</name>
</gene>
<accession>A0ACB5RBG8</accession>
<name>A0ACB5RBG8_9CLOT</name>
<keyword evidence="2" id="KW-1185">Reference proteome</keyword>
<dbReference type="EMBL" id="BROD01000001">
    <property type="protein sequence ID" value="GKX66380.1"/>
    <property type="molecule type" value="Genomic_DNA"/>
</dbReference>